<dbReference type="EMBL" id="JAQHXR010000002">
    <property type="protein sequence ID" value="MDA3969110.1"/>
    <property type="molecule type" value="Genomic_DNA"/>
</dbReference>
<comment type="caution">
    <text evidence="4">The sequence shown here is derived from an EMBL/GenBank/DDBJ whole genome shotgun (WGS) entry which is preliminary data.</text>
</comment>
<sequence>MIIIPARLKSTRFPQKILQNIGDIPMIVRVANIAKEIDSVVVACEDNEVVEVCKKHNIEAILTSNHHNSGTDRIAECARILSLRDDELIINLQGDEPFLEQEVVLCLKQTMLNNKDSFMGSCMKEIGQKEAENPNLVKVVVNKNNEALYFSRAKIPYNRDNENIIYYGHLGIYAFSGKSLQEFCNLPKSNMENIEKLEQLRALDNSKKIIMTKVDSKSFGIDTKEDLELAIKIFM</sequence>
<name>A0ABT4VEG9_9HELI</name>
<evidence type="ECO:0000313" key="4">
    <source>
        <dbReference type="EMBL" id="MDA3969110.1"/>
    </source>
</evidence>
<evidence type="ECO:0000256" key="3">
    <source>
        <dbReference type="ARBA" id="ARBA00022985"/>
    </source>
</evidence>
<proteinExistence type="predicted"/>
<dbReference type="GO" id="GO:0008690">
    <property type="term" value="F:3-deoxy-manno-octulosonate cytidylyltransferase activity"/>
    <property type="evidence" value="ECO:0007669"/>
    <property type="project" value="UniProtKB-EC"/>
</dbReference>
<dbReference type="InterPro" id="IPR004528">
    <property type="entry name" value="KdsB"/>
</dbReference>
<dbReference type="NCBIfam" id="NF003952">
    <property type="entry name" value="PRK05450.1-5"/>
    <property type="match status" value="1"/>
</dbReference>
<dbReference type="Pfam" id="PF02348">
    <property type="entry name" value="CTP_transf_3"/>
    <property type="match status" value="1"/>
</dbReference>
<evidence type="ECO:0000256" key="1">
    <source>
        <dbReference type="ARBA" id="ARBA00022679"/>
    </source>
</evidence>
<keyword evidence="2 4" id="KW-0548">Nucleotidyltransferase</keyword>
<keyword evidence="3" id="KW-0448">Lipopolysaccharide biosynthesis</keyword>
<reference evidence="4 5" key="1">
    <citation type="submission" date="2023-01" db="EMBL/GenBank/DDBJ databases">
        <title>Description of Helicobacter ibis sp. nov. isolated from faecal droppings of black-faced ibis (Theristicus melanopis).</title>
        <authorList>
            <person name="Lopez-Cantillo M."/>
            <person name="Vidal-Veuthey B."/>
            <person name="Mella A."/>
            <person name="De La Haba R."/>
            <person name="Collado L."/>
        </authorList>
    </citation>
    <scope>NUCLEOTIDE SEQUENCE [LARGE SCALE GENOMIC DNA]</scope>
    <source>
        <strain evidence="4 5">A82</strain>
    </source>
</reference>
<dbReference type="InterPro" id="IPR029044">
    <property type="entry name" value="Nucleotide-diphossugar_trans"/>
</dbReference>
<dbReference type="NCBIfam" id="TIGR00466">
    <property type="entry name" value="kdsB"/>
    <property type="match status" value="1"/>
</dbReference>
<dbReference type="InterPro" id="IPR003329">
    <property type="entry name" value="Cytidylyl_trans"/>
</dbReference>
<accession>A0ABT4VEG9</accession>
<dbReference type="PANTHER" id="PTHR42866:SF2">
    <property type="entry name" value="3-DEOXY-MANNO-OCTULOSONATE CYTIDYLYLTRANSFERASE, MITOCHONDRIAL"/>
    <property type="match status" value="1"/>
</dbReference>
<evidence type="ECO:0000313" key="5">
    <source>
        <dbReference type="Proteomes" id="UP001210261"/>
    </source>
</evidence>
<evidence type="ECO:0000256" key="2">
    <source>
        <dbReference type="ARBA" id="ARBA00022695"/>
    </source>
</evidence>
<dbReference type="PANTHER" id="PTHR42866">
    <property type="entry name" value="3-DEOXY-MANNO-OCTULOSONATE CYTIDYLYLTRANSFERASE"/>
    <property type="match status" value="1"/>
</dbReference>
<dbReference type="RefSeq" id="WP_271021406.1">
    <property type="nucleotide sequence ID" value="NZ_JAQHXR010000002.1"/>
</dbReference>
<protein>
    <submittedName>
        <fullName evidence="4">3-deoxy-manno-octulosonate cytidylyltransferase</fullName>
        <ecNumber evidence="4">2.7.7.38</ecNumber>
    </submittedName>
</protein>
<dbReference type="Proteomes" id="UP001210261">
    <property type="component" value="Unassembled WGS sequence"/>
</dbReference>
<gene>
    <name evidence="4" type="primary">kdsB</name>
    <name evidence="4" type="ORF">PF021_05405</name>
</gene>
<dbReference type="Gene3D" id="3.90.550.10">
    <property type="entry name" value="Spore Coat Polysaccharide Biosynthesis Protein SpsA, Chain A"/>
    <property type="match status" value="1"/>
</dbReference>
<dbReference type="SUPFAM" id="SSF53448">
    <property type="entry name" value="Nucleotide-diphospho-sugar transferases"/>
    <property type="match status" value="1"/>
</dbReference>
<keyword evidence="1 4" id="KW-0808">Transferase</keyword>
<dbReference type="CDD" id="cd02517">
    <property type="entry name" value="CMP-KDO-Synthetase"/>
    <property type="match status" value="1"/>
</dbReference>
<dbReference type="EC" id="2.7.7.38" evidence="4"/>
<keyword evidence="5" id="KW-1185">Reference proteome</keyword>
<organism evidence="4 5">
    <name type="scientific">Helicobacter ibis</name>
    <dbReference type="NCBI Taxonomy" id="2962633"/>
    <lineage>
        <taxon>Bacteria</taxon>
        <taxon>Pseudomonadati</taxon>
        <taxon>Campylobacterota</taxon>
        <taxon>Epsilonproteobacteria</taxon>
        <taxon>Campylobacterales</taxon>
        <taxon>Helicobacteraceae</taxon>
        <taxon>Helicobacter</taxon>
    </lineage>
</organism>